<accession>A0ABU4JZ73</accession>
<evidence type="ECO:0000313" key="2">
    <source>
        <dbReference type="Proteomes" id="UP001278571"/>
    </source>
</evidence>
<sequence length="103" mass="11150">AVEDLLARAAPGDRADLEQIGDSARRGAALVRQLLALGRQQTLQPRVLALNDALRALEGLLHRLLGPAITLDWALDEPTRYVLIDPAQLDQVIVNLAVNARDA</sequence>
<dbReference type="InterPro" id="IPR036890">
    <property type="entry name" value="HATPase_C_sf"/>
</dbReference>
<organism evidence="1 2">
    <name type="scientific">Streptomyces roseolus</name>
    <dbReference type="NCBI Taxonomy" id="67358"/>
    <lineage>
        <taxon>Bacteria</taxon>
        <taxon>Bacillati</taxon>
        <taxon>Actinomycetota</taxon>
        <taxon>Actinomycetes</taxon>
        <taxon>Kitasatosporales</taxon>
        <taxon>Streptomycetaceae</taxon>
        <taxon>Streptomyces</taxon>
    </lineage>
</organism>
<dbReference type="EMBL" id="JAWJZF010000003">
    <property type="protein sequence ID" value="MDX2290584.1"/>
    <property type="molecule type" value="Genomic_DNA"/>
</dbReference>
<evidence type="ECO:0008006" key="3">
    <source>
        <dbReference type="Google" id="ProtNLM"/>
    </source>
</evidence>
<dbReference type="PANTHER" id="PTHR43065:SF42">
    <property type="entry name" value="TWO-COMPONENT SENSOR PPRA"/>
    <property type="match status" value="1"/>
</dbReference>
<reference evidence="1 2" key="1">
    <citation type="submission" date="2023-10" db="EMBL/GenBank/DDBJ databases">
        <authorList>
            <person name="Wang X.X."/>
        </authorList>
    </citation>
    <scope>NUCLEOTIDE SEQUENCE [LARGE SCALE GENOMIC DNA]</scope>
    <source>
        <strain evidence="1 2">NBRC 12816</strain>
    </source>
</reference>
<name>A0ABU4JZ73_9ACTN</name>
<protein>
    <recommendedName>
        <fullName evidence="3">Histidine kinase</fullName>
    </recommendedName>
</protein>
<feature type="non-terminal residue" evidence="1">
    <location>
        <position position="103"/>
    </location>
</feature>
<feature type="non-terminal residue" evidence="1">
    <location>
        <position position="1"/>
    </location>
</feature>
<keyword evidence="2" id="KW-1185">Reference proteome</keyword>
<evidence type="ECO:0000313" key="1">
    <source>
        <dbReference type="EMBL" id="MDX2290584.1"/>
    </source>
</evidence>
<dbReference type="SUPFAM" id="SSF55874">
    <property type="entry name" value="ATPase domain of HSP90 chaperone/DNA topoisomerase II/histidine kinase"/>
    <property type="match status" value="1"/>
</dbReference>
<gene>
    <name evidence="1" type="ORF">R2363_00015</name>
</gene>
<dbReference type="Proteomes" id="UP001278571">
    <property type="component" value="Unassembled WGS sequence"/>
</dbReference>
<proteinExistence type="predicted"/>
<dbReference type="PANTHER" id="PTHR43065">
    <property type="entry name" value="SENSOR HISTIDINE KINASE"/>
    <property type="match status" value="1"/>
</dbReference>
<comment type="caution">
    <text evidence="1">The sequence shown here is derived from an EMBL/GenBank/DDBJ whole genome shotgun (WGS) entry which is preliminary data.</text>
</comment>
<dbReference type="Gene3D" id="3.30.565.10">
    <property type="entry name" value="Histidine kinase-like ATPase, C-terminal domain"/>
    <property type="match status" value="1"/>
</dbReference>